<evidence type="ECO:0000256" key="1">
    <source>
        <dbReference type="ARBA" id="ARBA00006885"/>
    </source>
</evidence>
<accession>A0A0C3G3A2</accession>
<comment type="subunit">
    <text evidence="2">Interacts with coenzyme Q.</text>
</comment>
<dbReference type="GO" id="GO:0005739">
    <property type="term" value="C:mitochondrion"/>
    <property type="evidence" value="ECO:0007669"/>
    <property type="project" value="TreeGrafter"/>
</dbReference>
<dbReference type="InParanoid" id="A0A0C3G3A2"/>
<dbReference type="GO" id="GO:0045333">
    <property type="term" value="P:cellular respiration"/>
    <property type="evidence" value="ECO:0007669"/>
    <property type="project" value="InterPro"/>
</dbReference>
<dbReference type="InterPro" id="IPR044996">
    <property type="entry name" value="COQ10-like"/>
</dbReference>
<gene>
    <name evidence="5" type="ORF">PILCRDRAFT_58648</name>
</gene>
<keyword evidence="6" id="KW-1185">Reference proteome</keyword>
<dbReference type="InterPro" id="IPR023393">
    <property type="entry name" value="START-like_dom_sf"/>
</dbReference>
<dbReference type="Gene3D" id="3.30.530.20">
    <property type="match status" value="1"/>
</dbReference>
<evidence type="ECO:0000256" key="3">
    <source>
        <dbReference type="ARBA" id="ARBA00024947"/>
    </source>
</evidence>
<comment type="similarity">
    <text evidence="1">Belongs to the COQ10 family.</text>
</comment>
<dbReference type="Proteomes" id="UP000054166">
    <property type="component" value="Unassembled WGS sequence"/>
</dbReference>
<dbReference type="HOGENOM" id="CLU_079653_1_1_1"/>
<evidence type="ECO:0000259" key="4">
    <source>
        <dbReference type="Pfam" id="PF03364"/>
    </source>
</evidence>
<reference evidence="5 6" key="1">
    <citation type="submission" date="2014-04" db="EMBL/GenBank/DDBJ databases">
        <authorList>
            <consortium name="DOE Joint Genome Institute"/>
            <person name="Kuo A."/>
            <person name="Tarkka M."/>
            <person name="Buscot F."/>
            <person name="Kohler A."/>
            <person name="Nagy L.G."/>
            <person name="Floudas D."/>
            <person name="Copeland A."/>
            <person name="Barry K.W."/>
            <person name="Cichocki N."/>
            <person name="Veneault-Fourrey C."/>
            <person name="LaButti K."/>
            <person name="Lindquist E.A."/>
            <person name="Lipzen A."/>
            <person name="Lundell T."/>
            <person name="Morin E."/>
            <person name="Murat C."/>
            <person name="Sun H."/>
            <person name="Tunlid A."/>
            <person name="Henrissat B."/>
            <person name="Grigoriev I.V."/>
            <person name="Hibbett D.S."/>
            <person name="Martin F."/>
            <person name="Nordberg H.P."/>
            <person name="Cantor M.N."/>
            <person name="Hua S.X."/>
        </authorList>
    </citation>
    <scope>NUCLEOTIDE SEQUENCE [LARGE SCALE GENOMIC DNA]</scope>
    <source>
        <strain evidence="5 6">F 1598</strain>
    </source>
</reference>
<evidence type="ECO:0000313" key="6">
    <source>
        <dbReference type="Proteomes" id="UP000054166"/>
    </source>
</evidence>
<dbReference type="STRING" id="765440.A0A0C3G3A2"/>
<reference evidence="6" key="2">
    <citation type="submission" date="2015-01" db="EMBL/GenBank/DDBJ databases">
        <title>Evolutionary Origins and Diversification of the Mycorrhizal Mutualists.</title>
        <authorList>
            <consortium name="DOE Joint Genome Institute"/>
            <consortium name="Mycorrhizal Genomics Consortium"/>
            <person name="Kohler A."/>
            <person name="Kuo A."/>
            <person name="Nagy L.G."/>
            <person name="Floudas D."/>
            <person name="Copeland A."/>
            <person name="Barry K.W."/>
            <person name="Cichocki N."/>
            <person name="Veneault-Fourrey C."/>
            <person name="LaButti K."/>
            <person name="Lindquist E.A."/>
            <person name="Lipzen A."/>
            <person name="Lundell T."/>
            <person name="Morin E."/>
            <person name="Murat C."/>
            <person name="Riley R."/>
            <person name="Ohm R."/>
            <person name="Sun H."/>
            <person name="Tunlid A."/>
            <person name="Henrissat B."/>
            <person name="Grigoriev I.V."/>
            <person name="Hibbett D.S."/>
            <person name="Martin F."/>
        </authorList>
    </citation>
    <scope>NUCLEOTIDE SEQUENCE [LARGE SCALE GENOMIC DNA]</scope>
    <source>
        <strain evidence="6">F 1598</strain>
    </source>
</reference>
<dbReference type="EMBL" id="KN832972">
    <property type="protein sequence ID" value="KIM90755.1"/>
    <property type="molecule type" value="Genomic_DNA"/>
</dbReference>
<dbReference type="SUPFAM" id="SSF55961">
    <property type="entry name" value="Bet v1-like"/>
    <property type="match status" value="1"/>
</dbReference>
<proteinExistence type="inferred from homology"/>
<dbReference type="AlphaFoldDB" id="A0A0C3G3A2"/>
<protein>
    <recommendedName>
        <fullName evidence="4">Coenzyme Q-binding protein COQ10 START domain-containing protein</fullName>
    </recommendedName>
</protein>
<dbReference type="PANTHER" id="PTHR12901:SF10">
    <property type="entry name" value="COENZYME Q-BINDING PROTEIN COQ10, MITOCHONDRIAL"/>
    <property type="match status" value="1"/>
</dbReference>
<dbReference type="CDD" id="cd07813">
    <property type="entry name" value="COQ10p_like"/>
    <property type="match status" value="1"/>
</dbReference>
<dbReference type="Pfam" id="PF03364">
    <property type="entry name" value="Polyketide_cyc"/>
    <property type="match status" value="1"/>
</dbReference>
<comment type="function">
    <text evidence="3">Required for the function of coenzyme Q in the respiratory chain. May serve as a chaperone or may be involved in the transport of Q6 from its site of synthesis to the catalytic sites of the respiratory complexes.</text>
</comment>
<organism evidence="5 6">
    <name type="scientific">Piloderma croceum (strain F 1598)</name>
    <dbReference type="NCBI Taxonomy" id="765440"/>
    <lineage>
        <taxon>Eukaryota</taxon>
        <taxon>Fungi</taxon>
        <taxon>Dikarya</taxon>
        <taxon>Basidiomycota</taxon>
        <taxon>Agaricomycotina</taxon>
        <taxon>Agaricomycetes</taxon>
        <taxon>Agaricomycetidae</taxon>
        <taxon>Atheliales</taxon>
        <taxon>Atheliaceae</taxon>
        <taxon>Piloderma</taxon>
    </lineage>
</organism>
<dbReference type="OrthoDB" id="292693at2759"/>
<evidence type="ECO:0000313" key="5">
    <source>
        <dbReference type="EMBL" id="KIM90755.1"/>
    </source>
</evidence>
<name>A0A0C3G3A2_PILCF</name>
<evidence type="ECO:0000256" key="2">
    <source>
        <dbReference type="ARBA" id="ARBA00011814"/>
    </source>
</evidence>
<feature type="domain" description="Coenzyme Q-binding protein COQ10 START" evidence="4">
    <location>
        <begin position="53"/>
        <end position="215"/>
    </location>
</feature>
<sequence length="227" mass="25163">MSIRNTSNFYRNLRRLSRAPRCWRAFFTLPDLSSLSPFSDHEPQTYHERKIFPYQAQQLYNVVADVASYPSFLPFCTGSRIISKTRHGNSSSSPESMDAELTVGFLSLKESYVSRVTCKPFASVEAVASSSTPLFKTLSTTWRFQPASPNSPHASAGHIPFPKNLPAFERPATSVGDTSTLVTLDLAFAFSNPVHATVSAAFFGQVSKLMVKAFEERCMKVYGPGNK</sequence>
<dbReference type="InterPro" id="IPR005031">
    <property type="entry name" value="COQ10_START"/>
</dbReference>
<dbReference type="GO" id="GO:0048039">
    <property type="term" value="F:ubiquinone binding"/>
    <property type="evidence" value="ECO:0007669"/>
    <property type="project" value="InterPro"/>
</dbReference>
<dbReference type="PANTHER" id="PTHR12901">
    <property type="entry name" value="SPERM PROTEIN HOMOLOG"/>
    <property type="match status" value="1"/>
</dbReference>